<dbReference type="GO" id="GO:0046872">
    <property type="term" value="F:metal ion binding"/>
    <property type="evidence" value="ECO:0007669"/>
    <property type="project" value="InterPro"/>
</dbReference>
<dbReference type="WBParaSite" id="Hba_16259">
    <property type="protein sequence ID" value="Hba_16259"/>
    <property type="gene ID" value="Hba_16259"/>
</dbReference>
<organism evidence="6 7">
    <name type="scientific">Heterorhabditis bacteriophora</name>
    <name type="common">Entomopathogenic nematode worm</name>
    <dbReference type="NCBI Taxonomy" id="37862"/>
    <lineage>
        <taxon>Eukaryota</taxon>
        <taxon>Metazoa</taxon>
        <taxon>Ecdysozoa</taxon>
        <taxon>Nematoda</taxon>
        <taxon>Chromadorea</taxon>
        <taxon>Rhabditida</taxon>
        <taxon>Rhabditina</taxon>
        <taxon>Rhabditomorpha</taxon>
        <taxon>Strongyloidea</taxon>
        <taxon>Heterorhabditidae</taxon>
        <taxon>Heterorhabditis</taxon>
    </lineage>
</organism>
<sequence length="460" mass="51607">MFSRIPQCLQMRSFCTTRIQRAHLKDITRVPLSTPLNGDFSNKSTRSVLNHIPFDAKLSKLESAIRVASEVHYGEYCTIGLAIESGSRYEASYPLGTSHLVEKLAFGSTSRHSSRDEIYEVLEQNGGLIDCQSTRDTFIYAASCHVNGLDAIVEILANAVWRSNVTNEEVPKTFEHFIRKLRVGVDHNELVKIVERHFDVNTTTWAQHPNLLLEKLPPIDKSVAQYTGGEVRIEKDLSTLAVGTPYPNLAHVALGFEGVSYSDPDFVSFCVLQSLLGGGGSFSAGGPGKGMYTRLYTDVMNRCHWIYGATAYNHSYGDAGLFCIQASSDPEQINDVLVILLDQFIRLLRGTEKDELERAKIQLKSQLMMNLEIRPVMFEDLARQVIGHNYRRKPQEYMEKIDSISSADIVRIAERMLAGRPSLVGYGDVKKLASYESLDEAVAQRKLESLVTKKKIFSWQ</sequence>
<dbReference type="Proteomes" id="UP000095283">
    <property type="component" value="Unplaced"/>
</dbReference>
<keyword evidence="6" id="KW-1185">Reference proteome</keyword>
<feature type="domain" description="Peptidase M16 C-terminal" evidence="5">
    <location>
        <begin position="183"/>
        <end position="363"/>
    </location>
</feature>
<proteinExistence type="inferred from homology"/>
<dbReference type="SUPFAM" id="SSF63411">
    <property type="entry name" value="LuxS/MPP-like metallohydrolase"/>
    <property type="match status" value="2"/>
</dbReference>
<dbReference type="GO" id="GO:0004222">
    <property type="term" value="F:metalloendopeptidase activity"/>
    <property type="evidence" value="ECO:0007669"/>
    <property type="project" value="InterPro"/>
</dbReference>
<evidence type="ECO:0000256" key="1">
    <source>
        <dbReference type="ARBA" id="ARBA00002123"/>
    </source>
</evidence>
<dbReference type="GO" id="GO:0006627">
    <property type="term" value="P:protein processing involved in protein targeting to mitochondrion"/>
    <property type="evidence" value="ECO:0007669"/>
    <property type="project" value="TreeGrafter"/>
</dbReference>
<dbReference type="InterPro" id="IPR001431">
    <property type="entry name" value="Pept_M16_Zn_BS"/>
</dbReference>
<evidence type="ECO:0000259" key="5">
    <source>
        <dbReference type="Pfam" id="PF05193"/>
    </source>
</evidence>
<dbReference type="Gene3D" id="3.30.830.10">
    <property type="entry name" value="Metalloenzyme, LuxS/M16 peptidase-like"/>
    <property type="match status" value="2"/>
</dbReference>
<evidence type="ECO:0000256" key="4">
    <source>
        <dbReference type="ARBA" id="ARBA00032315"/>
    </source>
</evidence>
<name>A0A1I7XEW0_HETBA</name>
<dbReference type="InterPro" id="IPR050361">
    <property type="entry name" value="MPP/UQCRC_Complex"/>
</dbReference>
<dbReference type="PROSITE" id="PS00143">
    <property type="entry name" value="INSULINASE"/>
    <property type="match status" value="1"/>
</dbReference>
<dbReference type="InterPro" id="IPR011249">
    <property type="entry name" value="Metalloenz_LuxS/M16"/>
</dbReference>
<evidence type="ECO:0000256" key="3">
    <source>
        <dbReference type="ARBA" id="ARBA00030006"/>
    </source>
</evidence>
<evidence type="ECO:0000256" key="2">
    <source>
        <dbReference type="ARBA" id="ARBA00007261"/>
    </source>
</evidence>
<comment type="function">
    <text evidence="1">Substrate recognition and binding subunit of the essential mitochondrial processing protease (MPP), which cleaves the mitochondrial sequence off newly imported precursors proteins.</text>
</comment>
<dbReference type="GO" id="GO:0005739">
    <property type="term" value="C:mitochondrion"/>
    <property type="evidence" value="ECO:0007669"/>
    <property type="project" value="TreeGrafter"/>
</dbReference>
<accession>A0A1I7XEW0</accession>
<protein>
    <recommendedName>
        <fullName evidence="3">Alpha-MPP</fullName>
    </recommendedName>
    <alternativeName>
        <fullName evidence="4">Inactive zinc metalloprotease alpha</fullName>
    </alternativeName>
</protein>
<comment type="similarity">
    <text evidence="2">Belongs to the peptidase M16 family.</text>
</comment>
<dbReference type="AlphaFoldDB" id="A0A1I7XEW0"/>
<evidence type="ECO:0000313" key="6">
    <source>
        <dbReference type="Proteomes" id="UP000095283"/>
    </source>
</evidence>
<dbReference type="PANTHER" id="PTHR11851:SF49">
    <property type="entry name" value="MITOCHONDRIAL-PROCESSING PEPTIDASE SUBUNIT ALPHA"/>
    <property type="match status" value="1"/>
</dbReference>
<dbReference type="Pfam" id="PF05193">
    <property type="entry name" value="Peptidase_M16_C"/>
    <property type="match status" value="1"/>
</dbReference>
<evidence type="ECO:0000313" key="7">
    <source>
        <dbReference type="WBParaSite" id="Hba_16259"/>
    </source>
</evidence>
<reference evidence="7" key="1">
    <citation type="submission" date="2016-11" db="UniProtKB">
        <authorList>
            <consortium name="WormBaseParasite"/>
        </authorList>
    </citation>
    <scope>IDENTIFICATION</scope>
</reference>
<dbReference type="InterPro" id="IPR007863">
    <property type="entry name" value="Peptidase_M16_C"/>
</dbReference>
<dbReference type="PANTHER" id="PTHR11851">
    <property type="entry name" value="METALLOPROTEASE"/>
    <property type="match status" value="1"/>
</dbReference>